<dbReference type="AlphaFoldDB" id="A0A923MZB2"/>
<protein>
    <submittedName>
        <fullName evidence="1">IS1595 family transposase</fullName>
    </submittedName>
</protein>
<dbReference type="Proteomes" id="UP000641454">
    <property type="component" value="Unassembled WGS sequence"/>
</dbReference>
<organism evidence="1 3">
    <name type="scientific">Flavobacterium muglaense</name>
    <dbReference type="NCBI Taxonomy" id="2764716"/>
    <lineage>
        <taxon>Bacteria</taxon>
        <taxon>Pseudomonadati</taxon>
        <taxon>Bacteroidota</taxon>
        <taxon>Flavobacteriia</taxon>
        <taxon>Flavobacteriales</taxon>
        <taxon>Flavobacteriaceae</taxon>
        <taxon>Flavobacterium</taxon>
    </lineage>
</organism>
<name>A0A923MZB2_9FLAO</name>
<evidence type="ECO:0000313" key="2">
    <source>
        <dbReference type="EMBL" id="MBC5844641.1"/>
    </source>
</evidence>
<dbReference type="EMBL" id="JACRUL010000018">
    <property type="protein sequence ID" value="MBC5844641.1"/>
    <property type="molecule type" value="Genomic_DNA"/>
</dbReference>
<gene>
    <name evidence="1" type="ORF">H8R25_08380</name>
    <name evidence="2" type="ORF">H8R25_09350</name>
</gene>
<accession>A0A923MZB2</accession>
<reference evidence="1 3" key="1">
    <citation type="submission" date="2020-08" db="EMBL/GenBank/DDBJ databases">
        <title>Description of novel Flavobacterium F-392 isolate.</title>
        <authorList>
            <person name="Saticioglu I.B."/>
            <person name="Duman M."/>
            <person name="Altun S."/>
        </authorList>
    </citation>
    <scope>NUCLEOTIDE SEQUENCE [LARGE SCALE GENOMIC DNA]</scope>
    <source>
        <strain evidence="1 3">F-392</strain>
    </source>
</reference>
<evidence type="ECO:0000313" key="1">
    <source>
        <dbReference type="EMBL" id="MBC5844449.1"/>
    </source>
</evidence>
<keyword evidence="3" id="KW-1185">Reference proteome</keyword>
<sequence>MESFKGESIIDFFDTFKTDLTCLEYLASIKW</sequence>
<dbReference type="EMBL" id="JACRUL010000016">
    <property type="protein sequence ID" value="MBC5844449.1"/>
    <property type="molecule type" value="Genomic_DNA"/>
</dbReference>
<evidence type="ECO:0000313" key="3">
    <source>
        <dbReference type="Proteomes" id="UP000641454"/>
    </source>
</evidence>
<comment type="caution">
    <text evidence="1">The sequence shown here is derived from an EMBL/GenBank/DDBJ whole genome shotgun (WGS) entry which is preliminary data.</text>
</comment>
<proteinExistence type="predicted"/>
<feature type="non-terminal residue" evidence="1">
    <location>
        <position position="31"/>
    </location>
</feature>